<sequence length="120" mass="13329">MKFTFATIHVKDLEESIRFYEEVIGMEVARRFPAGPNAEIAFLADGPAEIELIGDKAVTDVSFSDHLSLGLSVDSLDEAMERMKDKGVEITAGPIQPNPNTRFFFIKDPNGVTLEIIEQK</sequence>
<dbReference type="InterPro" id="IPR029068">
    <property type="entry name" value="Glyas_Bleomycin-R_OHBP_Dase"/>
</dbReference>
<dbReference type="Pfam" id="PF00903">
    <property type="entry name" value="Glyoxalase"/>
    <property type="match status" value="1"/>
</dbReference>
<dbReference type="Gene3D" id="3.10.180.10">
    <property type="entry name" value="2,3-Dihydroxybiphenyl 1,2-Dioxygenase, domain 1"/>
    <property type="match status" value="1"/>
</dbReference>
<dbReference type="PANTHER" id="PTHR36113:SF3">
    <property type="entry name" value="SLL5075 PROTEIN"/>
    <property type="match status" value="1"/>
</dbReference>
<evidence type="ECO:0000313" key="2">
    <source>
        <dbReference type="EMBL" id="MCQ4635743.1"/>
    </source>
</evidence>
<feature type="domain" description="VOC" evidence="1">
    <location>
        <begin position="2"/>
        <end position="119"/>
    </location>
</feature>
<protein>
    <submittedName>
        <fullName evidence="2">VOC family protein</fullName>
    </submittedName>
</protein>
<dbReference type="CDD" id="cd06587">
    <property type="entry name" value="VOC"/>
    <property type="match status" value="1"/>
</dbReference>
<dbReference type="InterPro" id="IPR051332">
    <property type="entry name" value="Fosfomycin_Res_Enzymes"/>
</dbReference>
<dbReference type="InterPro" id="IPR004360">
    <property type="entry name" value="Glyas_Fos-R_dOase_dom"/>
</dbReference>
<name>A0ABT1RKL7_9FIRM</name>
<dbReference type="SUPFAM" id="SSF54593">
    <property type="entry name" value="Glyoxalase/Bleomycin resistance protein/Dihydroxybiphenyl dioxygenase"/>
    <property type="match status" value="1"/>
</dbReference>
<comment type="caution">
    <text evidence="2">The sequence shown here is derived from an EMBL/GenBank/DDBJ whole genome shotgun (WGS) entry which is preliminary data.</text>
</comment>
<organism evidence="2 3">
    <name type="scientific">Anaerovorax odorimutans</name>
    <dbReference type="NCBI Taxonomy" id="109327"/>
    <lineage>
        <taxon>Bacteria</taxon>
        <taxon>Bacillati</taxon>
        <taxon>Bacillota</taxon>
        <taxon>Clostridia</taxon>
        <taxon>Peptostreptococcales</taxon>
        <taxon>Anaerovoracaceae</taxon>
        <taxon>Anaerovorax</taxon>
    </lineage>
</organism>
<proteinExistence type="predicted"/>
<gene>
    <name evidence="2" type="ORF">NE619_03305</name>
</gene>
<evidence type="ECO:0000259" key="1">
    <source>
        <dbReference type="PROSITE" id="PS51819"/>
    </source>
</evidence>
<dbReference type="Proteomes" id="UP001524502">
    <property type="component" value="Unassembled WGS sequence"/>
</dbReference>
<accession>A0ABT1RKL7</accession>
<dbReference type="PROSITE" id="PS51819">
    <property type="entry name" value="VOC"/>
    <property type="match status" value="1"/>
</dbReference>
<dbReference type="EMBL" id="JANFXK010000002">
    <property type="protein sequence ID" value="MCQ4635743.1"/>
    <property type="molecule type" value="Genomic_DNA"/>
</dbReference>
<dbReference type="PANTHER" id="PTHR36113">
    <property type="entry name" value="LYASE, PUTATIVE-RELATED-RELATED"/>
    <property type="match status" value="1"/>
</dbReference>
<dbReference type="InterPro" id="IPR037523">
    <property type="entry name" value="VOC_core"/>
</dbReference>
<keyword evidence="3" id="KW-1185">Reference proteome</keyword>
<evidence type="ECO:0000313" key="3">
    <source>
        <dbReference type="Proteomes" id="UP001524502"/>
    </source>
</evidence>
<dbReference type="RefSeq" id="WP_256130930.1">
    <property type="nucleotide sequence ID" value="NZ_JANFXK010000002.1"/>
</dbReference>
<reference evidence="2 3" key="1">
    <citation type="submission" date="2022-06" db="EMBL/GenBank/DDBJ databases">
        <title>Isolation of gut microbiota from human fecal samples.</title>
        <authorList>
            <person name="Pamer E.G."/>
            <person name="Barat B."/>
            <person name="Waligurski E."/>
            <person name="Medina S."/>
            <person name="Paddock L."/>
            <person name="Mostad J."/>
        </authorList>
    </citation>
    <scope>NUCLEOTIDE SEQUENCE [LARGE SCALE GENOMIC DNA]</scope>
    <source>
        <strain evidence="2 3">SL.3.17</strain>
    </source>
</reference>